<feature type="domain" description="Chromo" evidence="1">
    <location>
        <begin position="9"/>
        <end position="58"/>
    </location>
</feature>
<dbReference type="InterPro" id="IPR016197">
    <property type="entry name" value="Chromo-like_dom_sf"/>
</dbReference>
<dbReference type="AlphaFoldDB" id="A0A2Z7BXS0"/>
<name>A0A2Z7BXS0_9LAMI</name>
<dbReference type="EMBL" id="KV001330">
    <property type="protein sequence ID" value="KZV39086.1"/>
    <property type="molecule type" value="Genomic_DNA"/>
</dbReference>
<organism evidence="2 3">
    <name type="scientific">Dorcoceras hygrometricum</name>
    <dbReference type="NCBI Taxonomy" id="472368"/>
    <lineage>
        <taxon>Eukaryota</taxon>
        <taxon>Viridiplantae</taxon>
        <taxon>Streptophyta</taxon>
        <taxon>Embryophyta</taxon>
        <taxon>Tracheophyta</taxon>
        <taxon>Spermatophyta</taxon>
        <taxon>Magnoliopsida</taxon>
        <taxon>eudicotyledons</taxon>
        <taxon>Gunneridae</taxon>
        <taxon>Pentapetalae</taxon>
        <taxon>asterids</taxon>
        <taxon>lamiids</taxon>
        <taxon>Lamiales</taxon>
        <taxon>Gesneriaceae</taxon>
        <taxon>Didymocarpoideae</taxon>
        <taxon>Trichosporeae</taxon>
        <taxon>Loxocarpinae</taxon>
        <taxon>Dorcoceras</taxon>
    </lineage>
</organism>
<reference evidence="2 3" key="1">
    <citation type="journal article" date="2015" name="Proc. Natl. Acad. Sci. U.S.A.">
        <title>The resurrection genome of Boea hygrometrica: A blueprint for survival of dehydration.</title>
        <authorList>
            <person name="Xiao L."/>
            <person name="Yang G."/>
            <person name="Zhang L."/>
            <person name="Yang X."/>
            <person name="Zhao S."/>
            <person name="Ji Z."/>
            <person name="Zhou Q."/>
            <person name="Hu M."/>
            <person name="Wang Y."/>
            <person name="Chen M."/>
            <person name="Xu Y."/>
            <person name="Jin H."/>
            <person name="Xiao X."/>
            <person name="Hu G."/>
            <person name="Bao F."/>
            <person name="Hu Y."/>
            <person name="Wan P."/>
            <person name="Li L."/>
            <person name="Deng X."/>
            <person name="Kuang T."/>
            <person name="Xiang C."/>
            <person name="Zhu J.K."/>
            <person name="Oliver M.J."/>
            <person name="He Y."/>
        </authorList>
    </citation>
    <scope>NUCLEOTIDE SEQUENCE [LARGE SCALE GENOMIC DNA]</scope>
    <source>
        <strain evidence="3">cv. XS01</strain>
    </source>
</reference>
<accession>A0A2Z7BXS0</accession>
<gene>
    <name evidence="2" type="ORF">F511_34657</name>
</gene>
<evidence type="ECO:0000313" key="2">
    <source>
        <dbReference type="EMBL" id="KZV39086.1"/>
    </source>
</evidence>
<dbReference type="OrthoDB" id="1748411at2759"/>
<protein>
    <recommendedName>
        <fullName evidence="1">Chromo domain-containing protein</fullName>
    </recommendedName>
</protein>
<dbReference type="InterPro" id="IPR000953">
    <property type="entry name" value="Chromo/chromo_shadow_dom"/>
</dbReference>
<dbReference type="PROSITE" id="PS50013">
    <property type="entry name" value="CHROMO_2"/>
    <property type="match status" value="1"/>
</dbReference>
<proteinExistence type="predicted"/>
<evidence type="ECO:0000313" key="3">
    <source>
        <dbReference type="Proteomes" id="UP000250235"/>
    </source>
</evidence>
<dbReference type="Gene3D" id="2.40.50.40">
    <property type="match status" value="1"/>
</dbReference>
<dbReference type="Pfam" id="PF00385">
    <property type="entry name" value="Chromo"/>
    <property type="match status" value="1"/>
</dbReference>
<dbReference type="InterPro" id="IPR023780">
    <property type="entry name" value="Chromo_domain"/>
</dbReference>
<dbReference type="SUPFAM" id="SSF54160">
    <property type="entry name" value="Chromo domain-like"/>
    <property type="match status" value="1"/>
</dbReference>
<dbReference type="Proteomes" id="UP000250235">
    <property type="component" value="Unassembled WGS sequence"/>
</dbReference>
<sequence>MEQELTVNYEPLKIIGHRQKKVAGIMMPQVLVQWKNRPVEEATWEDAADFRSQFPQTS</sequence>
<keyword evidence="3" id="KW-1185">Reference proteome</keyword>
<evidence type="ECO:0000259" key="1">
    <source>
        <dbReference type="PROSITE" id="PS50013"/>
    </source>
</evidence>